<evidence type="ECO:0000256" key="2">
    <source>
        <dbReference type="ARBA" id="ARBA00022723"/>
    </source>
</evidence>
<feature type="region of interest" description="Disordered" evidence="6">
    <location>
        <begin position="161"/>
        <end position="185"/>
    </location>
</feature>
<evidence type="ECO:0000256" key="6">
    <source>
        <dbReference type="SAM" id="MobiDB-lite"/>
    </source>
</evidence>
<dbReference type="SUPFAM" id="SSF46548">
    <property type="entry name" value="alpha-helical ferredoxin"/>
    <property type="match status" value="1"/>
</dbReference>
<dbReference type="InterPro" id="IPR009051">
    <property type="entry name" value="Helical_ferredxn"/>
</dbReference>
<dbReference type="GO" id="GO:0051539">
    <property type="term" value="F:4 iron, 4 sulfur cluster binding"/>
    <property type="evidence" value="ECO:0007669"/>
    <property type="project" value="UniProtKB-KW"/>
</dbReference>
<feature type="compositionally biased region" description="Low complexity" evidence="6">
    <location>
        <begin position="162"/>
        <end position="172"/>
    </location>
</feature>
<name>A0A846ZPA2_9GAMM</name>
<dbReference type="Pfam" id="PF02754">
    <property type="entry name" value="CCG"/>
    <property type="match status" value="2"/>
</dbReference>
<keyword evidence="3" id="KW-0677">Repeat</keyword>
<protein>
    <submittedName>
        <fullName evidence="8">(Fe-S)-binding protein</fullName>
    </submittedName>
</protein>
<accession>A0A846ZPA2</accession>
<keyword evidence="1" id="KW-0004">4Fe-4S</keyword>
<dbReference type="GO" id="GO:0016491">
    <property type="term" value="F:oxidoreductase activity"/>
    <property type="evidence" value="ECO:0007669"/>
    <property type="project" value="UniProtKB-ARBA"/>
</dbReference>
<dbReference type="PROSITE" id="PS51379">
    <property type="entry name" value="4FE4S_FER_2"/>
    <property type="match status" value="2"/>
</dbReference>
<feature type="domain" description="4Fe-4S ferredoxin-type" evidence="7">
    <location>
        <begin position="66"/>
        <end position="96"/>
    </location>
</feature>
<dbReference type="Gene3D" id="1.10.1060.10">
    <property type="entry name" value="Alpha-helical ferredoxin"/>
    <property type="match status" value="1"/>
</dbReference>
<dbReference type="InterPro" id="IPR004017">
    <property type="entry name" value="Cys_rich_dom"/>
</dbReference>
<gene>
    <name evidence="8" type="ORF">HF690_10355</name>
</gene>
<reference evidence="8 9" key="1">
    <citation type="journal article" date="2017" name="Int. J. Syst. Evol. Microbiol.">
        <title>Oleiagrimonas citrea sp. nov., a marine bacterium isolated from tidal flat sediment and emended description of the genus Oleiagrimonas Fang et al. 2015 and Oleiagrimonas soli.</title>
        <authorList>
            <person name="Yang S.H."/>
            <person name="Seo H.S."/>
            <person name="Seong C.N."/>
            <person name="Kwon K.K."/>
        </authorList>
    </citation>
    <scope>NUCLEOTIDE SEQUENCE [LARGE SCALE GENOMIC DNA]</scope>
    <source>
        <strain evidence="8 9">MEBiC09124</strain>
    </source>
</reference>
<dbReference type="PANTHER" id="PTHR32479">
    <property type="entry name" value="GLYCOLATE OXIDASE IRON-SULFUR SUBUNIT"/>
    <property type="match status" value="1"/>
</dbReference>
<evidence type="ECO:0000259" key="7">
    <source>
        <dbReference type="PROSITE" id="PS51379"/>
    </source>
</evidence>
<dbReference type="AlphaFoldDB" id="A0A846ZPA2"/>
<evidence type="ECO:0000313" key="9">
    <source>
        <dbReference type="Proteomes" id="UP000541636"/>
    </source>
</evidence>
<dbReference type="InterPro" id="IPR017900">
    <property type="entry name" value="4Fe4S_Fe_S_CS"/>
</dbReference>
<dbReference type="PANTHER" id="PTHR32479:SF17">
    <property type="entry name" value="GLYCOLATE OXIDASE IRON-SULFUR SUBUNIT"/>
    <property type="match status" value="1"/>
</dbReference>
<sequence length="407" mass="44001">MFDDPLTGSASTPQARIAELADQCVMCGLCLPHCPTYALDATEAESPRGRIRLARALTDGSLTGDLNPVREYLDHCLSCGQCERACPSQVRYGELLVQTRAIIGPAPQRPTRLLDIVSHPRLATPLIRLARVLRAPQWMPALLERVHSGTATSMRAALRMLGSSPSRGAAARSDTRPAPTPERPRVGLFPGCMASEQEAAALKAVERLLDAAGFAVQHLPVRCCGAMDRHDGLPARATRAARATEKDWRHADSPETVLTITSGCLDTLRHDLPATRVEDALDFLARHADRLRFRPLALRAALHVPCTRGSESTGEDAALRLLRRVPELDVQVLPTAPGCCGAAGSHALTFPARAERLRAIKLEQIDDLAVDRLLSSNIGCRLHLAAGNPALPTEHPLTLLERQLESA</sequence>
<dbReference type="Proteomes" id="UP000541636">
    <property type="component" value="Unassembled WGS sequence"/>
</dbReference>
<organism evidence="8 9">
    <name type="scientific">Oleiagrimonas citrea</name>
    <dbReference type="NCBI Taxonomy" id="1665687"/>
    <lineage>
        <taxon>Bacteria</taxon>
        <taxon>Pseudomonadati</taxon>
        <taxon>Pseudomonadota</taxon>
        <taxon>Gammaproteobacteria</taxon>
        <taxon>Lysobacterales</taxon>
        <taxon>Rhodanobacteraceae</taxon>
        <taxon>Oleiagrimonas</taxon>
    </lineage>
</organism>
<feature type="domain" description="4Fe-4S ferredoxin-type" evidence="7">
    <location>
        <begin position="13"/>
        <end position="44"/>
    </location>
</feature>
<evidence type="ECO:0000256" key="3">
    <source>
        <dbReference type="ARBA" id="ARBA00022737"/>
    </source>
</evidence>
<evidence type="ECO:0000256" key="5">
    <source>
        <dbReference type="ARBA" id="ARBA00023014"/>
    </source>
</evidence>
<dbReference type="GO" id="GO:0046872">
    <property type="term" value="F:metal ion binding"/>
    <property type="evidence" value="ECO:0007669"/>
    <property type="project" value="UniProtKB-KW"/>
</dbReference>
<keyword evidence="5" id="KW-0411">Iron-sulfur</keyword>
<dbReference type="PROSITE" id="PS00198">
    <property type="entry name" value="4FE4S_FER_1"/>
    <property type="match status" value="2"/>
</dbReference>
<evidence type="ECO:0000256" key="4">
    <source>
        <dbReference type="ARBA" id="ARBA00023004"/>
    </source>
</evidence>
<comment type="caution">
    <text evidence="8">The sequence shown here is derived from an EMBL/GenBank/DDBJ whole genome shotgun (WGS) entry which is preliminary data.</text>
</comment>
<evidence type="ECO:0000256" key="1">
    <source>
        <dbReference type="ARBA" id="ARBA00022485"/>
    </source>
</evidence>
<dbReference type="InterPro" id="IPR017896">
    <property type="entry name" value="4Fe4S_Fe-S-bd"/>
</dbReference>
<keyword evidence="2" id="KW-0479">Metal-binding</keyword>
<keyword evidence="4" id="KW-0408">Iron</keyword>
<keyword evidence="9" id="KW-1185">Reference proteome</keyword>
<dbReference type="EMBL" id="JAAZQD010000004">
    <property type="protein sequence ID" value="NKZ39349.1"/>
    <property type="molecule type" value="Genomic_DNA"/>
</dbReference>
<dbReference type="Pfam" id="PF13183">
    <property type="entry name" value="Fer4_8"/>
    <property type="match status" value="1"/>
</dbReference>
<evidence type="ECO:0000313" key="8">
    <source>
        <dbReference type="EMBL" id="NKZ39349.1"/>
    </source>
</evidence>
<proteinExistence type="predicted"/>